<organism evidence="1 2">
    <name type="scientific">Mycolicibacterium fortuitum</name>
    <name type="common">Mycobacterium fortuitum</name>
    <dbReference type="NCBI Taxonomy" id="1766"/>
    <lineage>
        <taxon>Bacteria</taxon>
        <taxon>Bacillati</taxon>
        <taxon>Actinomycetota</taxon>
        <taxon>Actinomycetes</taxon>
        <taxon>Mycobacteriales</taxon>
        <taxon>Mycobacteriaceae</taxon>
        <taxon>Mycolicibacterium</taxon>
    </lineage>
</organism>
<dbReference type="AlphaFoldDB" id="A0A378WD99"/>
<gene>
    <name evidence="1" type="ORF">NCTC1542_06963</name>
</gene>
<name>A0A378WD99_MYCFO</name>
<dbReference type="PANTHER" id="PTHR46082">
    <property type="entry name" value="ATP/GTP-BINDING PROTEIN-RELATED"/>
    <property type="match status" value="1"/>
</dbReference>
<accession>A0A378WD99</accession>
<dbReference type="SUPFAM" id="SSF48452">
    <property type="entry name" value="TPR-like"/>
    <property type="match status" value="1"/>
</dbReference>
<dbReference type="Pfam" id="PF13374">
    <property type="entry name" value="TPR_10"/>
    <property type="match status" value="1"/>
</dbReference>
<dbReference type="EMBL" id="UGQY01000006">
    <property type="protein sequence ID" value="SUA31608.1"/>
    <property type="molecule type" value="Genomic_DNA"/>
</dbReference>
<dbReference type="PANTHER" id="PTHR46082:SF6">
    <property type="entry name" value="AAA+ ATPASE DOMAIN-CONTAINING PROTEIN-RELATED"/>
    <property type="match status" value="1"/>
</dbReference>
<evidence type="ECO:0000313" key="1">
    <source>
        <dbReference type="EMBL" id="SUA31608.1"/>
    </source>
</evidence>
<dbReference type="InterPro" id="IPR053137">
    <property type="entry name" value="NLR-like"/>
</dbReference>
<proteinExistence type="predicted"/>
<protein>
    <submittedName>
        <fullName evidence="1">Tetratricopeptide repeat protein</fullName>
    </submittedName>
</protein>
<dbReference type="Gene3D" id="1.25.40.10">
    <property type="entry name" value="Tetratricopeptide repeat domain"/>
    <property type="match status" value="3"/>
</dbReference>
<sequence>MTEPVGAERPDQAVAPTHNHLGTDWITELRALRAHVDALAEAGDLGGATSSGAELLGALKDALGPHHPETLNMAVMLAQWTFGNGYVDIACEQLQRLIPLLQEALGPTHPDTLMARHTLACHPDASVDPAATLVTWVQLFADEHCSLGPDHAYALSARYNVAIARRRLGDLAGAIDEASHILTSRQRVQGPLHPEVLVSRIGLAVWRGDLGHTDDAVNEAAAVLPLLRSAFGADHEHTLAARFVCAKWNPADHRDVDALADCEVLVEDQARALGAEHPMTVAGRAMLSERRIGWQHWLDEYHGLALAIYDDEDGGDSGQRAEDRAAQRRREAMSLLDHIVAIKRRIGEHTRTFGPESHQVLTSRYHLAHALWTAKEFTSAREHTQRLITDCVRFLGDDHPLTALARAALSAGDGLDRHV</sequence>
<reference evidence="1 2" key="1">
    <citation type="submission" date="2018-06" db="EMBL/GenBank/DDBJ databases">
        <authorList>
            <consortium name="Pathogen Informatics"/>
            <person name="Doyle S."/>
        </authorList>
    </citation>
    <scope>NUCLEOTIDE SEQUENCE [LARGE SCALE GENOMIC DNA]</scope>
    <source>
        <strain evidence="1 2">NCTC1542</strain>
    </source>
</reference>
<evidence type="ECO:0000313" key="2">
    <source>
        <dbReference type="Proteomes" id="UP000255389"/>
    </source>
</evidence>
<dbReference type="Proteomes" id="UP000255389">
    <property type="component" value="Unassembled WGS sequence"/>
</dbReference>
<dbReference type="Pfam" id="PF13424">
    <property type="entry name" value="TPR_12"/>
    <property type="match status" value="1"/>
</dbReference>
<dbReference type="InterPro" id="IPR011990">
    <property type="entry name" value="TPR-like_helical_dom_sf"/>
</dbReference>